<evidence type="ECO:0000256" key="2">
    <source>
        <dbReference type="ARBA" id="ARBA00009034"/>
    </source>
</evidence>
<comment type="caution">
    <text evidence="10">The sequence shown here is derived from an EMBL/GenBank/DDBJ whole genome shotgun (WGS) entry which is preliminary data.</text>
</comment>
<dbReference type="GO" id="GO:0001664">
    <property type="term" value="F:G protein-coupled receptor binding"/>
    <property type="evidence" value="ECO:0007669"/>
    <property type="project" value="TreeGrafter"/>
</dbReference>
<name>A0A2P4SD86_BAMTH</name>
<evidence type="ECO:0000256" key="8">
    <source>
        <dbReference type="SAM" id="SignalP"/>
    </source>
</evidence>
<dbReference type="PANTHER" id="PTHR20968">
    <property type="entry name" value="ILGF DOMAIN-CONTAINING PROTEIN"/>
    <property type="match status" value="1"/>
</dbReference>
<gene>
    <name evidence="10" type="ORF">CIB84_014180</name>
</gene>
<evidence type="ECO:0000256" key="3">
    <source>
        <dbReference type="ARBA" id="ARBA00011207"/>
    </source>
</evidence>
<accession>A0A2P4SD86</accession>
<dbReference type="Proteomes" id="UP000237246">
    <property type="component" value="Unassembled WGS sequence"/>
</dbReference>
<keyword evidence="4" id="KW-0964">Secreted</keyword>
<dbReference type="PANTHER" id="PTHR20968:SF2">
    <property type="entry name" value="INSULIN-LIKE PEPTIDE INSL5"/>
    <property type="match status" value="1"/>
</dbReference>
<dbReference type="InterPro" id="IPR051777">
    <property type="entry name" value="Insulin-like_neuro_ligands"/>
</dbReference>
<comment type="subcellular location">
    <subcellularLocation>
        <location evidence="1">Secreted</location>
    </subcellularLocation>
</comment>
<reference evidence="10 11" key="1">
    <citation type="submission" date="2018-01" db="EMBL/GenBank/DDBJ databases">
        <title>Comparison of the Chinese Bamboo Partridge and Red Junglefowl genome sequences highlights the importance of demography in genome evolution.</title>
        <authorList>
            <person name="Tiley G.P."/>
            <person name="Kimball R.T."/>
            <person name="Braun E.L."/>
            <person name="Burleigh J.G."/>
        </authorList>
    </citation>
    <scope>NUCLEOTIDE SEQUENCE [LARGE SCALE GENOMIC DNA]</scope>
    <source>
        <strain evidence="10">RTK389</strain>
        <tissue evidence="10">Blood</tissue>
    </source>
</reference>
<feature type="region of interest" description="Disordered" evidence="7">
    <location>
        <begin position="62"/>
        <end position="83"/>
    </location>
</feature>
<evidence type="ECO:0000256" key="5">
    <source>
        <dbReference type="ARBA" id="ARBA00022702"/>
    </source>
</evidence>
<feature type="compositionally biased region" description="Low complexity" evidence="7">
    <location>
        <begin position="62"/>
        <end position="79"/>
    </location>
</feature>
<keyword evidence="6" id="KW-1015">Disulfide bond</keyword>
<evidence type="ECO:0000259" key="9">
    <source>
        <dbReference type="SMART" id="SM00078"/>
    </source>
</evidence>
<dbReference type="InterPro" id="IPR016179">
    <property type="entry name" value="Insulin-like"/>
</dbReference>
<dbReference type="GO" id="GO:0005576">
    <property type="term" value="C:extracellular region"/>
    <property type="evidence" value="ECO:0007669"/>
    <property type="project" value="UniProtKB-SubCell"/>
</dbReference>
<dbReference type="EMBL" id="PPHD01061994">
    <property type="protein sequence ID" value="POI22074.1"/>
    <property type="molecule type" value="Genomic_DNA"/>
</dbReference>
<feature type="signal peptide" evidence="8">
    <location>
        <begin position="1"/>
        <end position="22"/>
    </location>
</feature>
<protein>
    <recommendedName>
        <fullName evidence="9">Insulin-like domain-containing protein</fullName>
    </recommendedName>
</protein>
<dbReference type="OrthoDB" id="9443437at2759"/>
<feature type="domain" description="Insulin-like" evidence="9">
    <location>
        <begin position="27"/>
        <end position="140"/>
    </location>
</feature>
<evidence type="ECO:0000256" key="4">
    <source>
        <dbReference type="ARBA" id="ARBA00022525"/>
    </source>
</evidence>
<evidence type="ECO:0000313" key="10">
    <source>
        <dbReference type="EMBL" id="POI22074.1"/>
    </source>
</evidence>
<keyword evidence="5" id="KW-0372">Hormone</keyword>
<dbReference type="InterPro" id="IPR022353">
    <property type="entry name" value="Insulin_CS"/>
</dbReference>
<keyword evidence="8" id="KW-0732">Signal</keyword>
<dbReference type="CDD" id="cd04365">
    <property type="entry name" value="IlGF_relaxin_like"/>
    <property type="match status" value="1"/>
</dbReference>
<comment type="similarity">
    <text evidence="2">Belongs to the insulin family.</text>
</comment>
<evidence type="ECO:0000256" key="7">
    <source>
        <dbReference type="SAM" id="MobiDB-lite"/>
    </source>
</evidence>
<dbReference type="SUPFAM" id="SSF56994">
    <property type="entry name" value="Insulin-like"/>
    <property type="match status" value="1"/>
</dbReference>
<sequence length="140" mass="15073">MRSTLLALAALCLLAVLHVAEGEGNAVKLCGRDFVRAIVFTCGGSRWKRDLADYQYLFAESSESSPSSSQESGISAEPSPFAAQGLGAAAEQSQESRAQEERDVRRSRKVAVLKRREVAKLLTTSCCSVGCSERDISLLC</sequence>
<dbReference type="SMART" id="SM00078">
    <property type="entry name" value="IlGF"/>
    <property type="match status" value="1"/>
</dbReference>
<dbReference type="PROSITE" id="PS00262">
    <property type="entry name" value="INSULIN"/>
    <property type="match status" value="1"/>
</dbReference>
<dbReference type="GO" id="GO:0005179">
    <property type="term" value="F:hormone activity"/>
    <property type="evidence" value="ECO:0007669"/>
    <property type="project" value="UniProtKB-KW"/>
</dbReference>
<evidence type="ECO:0000313" key="11">
    <source>
        <dbReference type="Proteomes" id="UP000237246"/>
    </source>
</evidence>
<feature type="chain" id="PRO_5015114445" description="Insulin-like domain-containing protein" evidence="8">
    <location>
        <begin position="23"/>
        <end position="140"/>
    </location>
</feature>
<evidence type="ECO:0000256" key="1">
    <source>
        <dbReference type="ARBA" id="ARBA00004613"/>
    </source>
</evidence>
<proteinExistence type="inferred from homology"/>
<organism evidence="10 11">
    <name type="scientific">Bambusicola thoracicus</name>
    <name type="common">Chinese bamboo-partridge</name>
    <name type="synonym">Perdix thoracica</name>
    <dbReference type="NCBI Taxonomy" id="9083"/>
    <lineage>
        <taxon>Eukaryota</taxon>
        <taxon>Metazoa</taxon>
        <taxon>Chordata</taxon>
        <taxon>Craniata</taxon>
        <taxon>Vertebrata</taxon>
        <taxon>Euteleostomi</taxon>
        <taxon>Archelosauria</taxon>
        <taxon>Archosauria</taxon>
        <taxon>Dinosauria</taxon>
        <taxon>Saurischia</taxon>
        <taxon>Theropoda</taxon>
        <taxon>Coelurosauria</taxon>
        <taxon>Aves</taxon>
        <taxon>Neognathae</taxon>
        <taxon>Galloanserae</taxon>
        <taxon>Galliformes</taxon>
        <taxon>Phasianidae</taxon>
        <taxon>Perdicinae</taxon>
        <taxon>Bambusicola</taxon>
    </lineage>
</organism>
<evidence type="ECO:0000256" key="6">
    <source>
        <dbReference type="ARBA" id="ARBA00023157"/>
    </source>
</evidence>
<dbReference type="InterPro" id="IPR036438">
    <property type="entry name" value="Insulin-like_sf"/>
</dbReference>
<dbReference type="AlphaFoldDB" id="A0A2P4SD86"/>
<comment type="subunit">
    <text evidence="3">Heterodimer of a B chain and an A chain linked by two disulfide bonds.</text>
</comment>
<keyword evidence="11" id="KW-1185">Reference proteome</keyword>